<sequence>MADHERVSNANQARHILKKRRKRHRPPFSKLGKSTRNTGPNSTNGVRNFPATSRYDSPETEWYSGDGKR</sequence>
<reference evidence="3" key="1">
    <citation type="submission" date="2016-06" db="EMBL/GenBank/DDBJ databases">
        <title>Parallel loss of symbiosis genes in relatives of nitrogen-fixing non-legume Parasponia.</title>
        <authorList>
            <person name="Van Velzen R."/>
            <person name="Holmer R."/>
            <person name="Bu F."/>
            <person name="Rutten L."/>
            <person name="Van Zeijl A."/>
            <person name="Liu W."/>
            <person name="Santuari L."/>
            <person name="Cao Q."/>
            <person name="Sharma T."/>
            <person name="Shen D."/>
            <person name="Roswanjaya Y."/>
            <person name="Wardhani T."/>
            <person name="Kalhor M.S."/>
            <person name="Jansen J."/>
            <person name="Van den Hoogen J."/>
            <person name="Gungor B."/>
            <person name="Hartog M."/>
            <person name="Hontelez J."/>
            <person name="Verver J."/>
            <person name="Yang W.-C."/>
            <person name="Schijlen E."/>
            <person name="Repin R."/>
            <person name="Schilthuizen M."/>
            <person name="Schranz E."/>
            <person name="Heidstra R."/>
            <person name="Miyata K."/>
            <person name="Fedorova E."/>
            <person name="Kohlen W."/>
            <person name="Bisseling T."/>
            <person name="Smit S."/>
            <person name="Geurts R."/>
        </authorList>
    </citation>
    <scope>NUCLEOTIDE SEQUENCE [LARGE SCALE GENOMIC DNA]</scope>
    <source>
        <strain evidence="3">cv. WU1-14</strain>
    </source>
</reference>
<evidence type="ECO:0000313" key="2">
    <source>
        <dbReference type="EMBL" id="PON43807.1"/>
    </source>
</evidence>
<evidence type="ECO:0000256" key="1">
    <source>
        <dbReference type="SAM" id="MobiDB-lite"/>
    </source>
</evidence>
<accession>A0A2P5B4T1</accession>
<dbReference type="EMBL" id="JXTB01000363">
    <property type="protein sequence ID" value="PON43807.1"/>
    <property type="molecule type" value="Genomic_DNA"/>
</dbReference>
<feature type="region of interest" description="Disordered" evidence="1">
    <location>
        <begin position="1"/>
        <end position="69"/>
    </location>
</feature>
<name>A0A2P5B4T1_PARAD</name>
<feature type="compositionally biased region" description="Basic residues" evidence="1">
    <location>
        <begin position="15"/>
        <end position="27"/>
    </location>
</feature>
<organism evidence="2 3">
    <name type="scientific">Parasponia andersonii</name>
    <name type="common">Sponia andersonii</name>
    <dbReference type="NCBI Taxonomy" id="3476"/>
    <lineage>
        <taxon>Eukaryota</taxon>
        <taxon>Viridiplantae</taxon>
        <taxon>Streptophyta</taxon>
        <taxon>Embryophyta</taxon>
        <taxon>Tracheophyta</taxon>
        <taxon>Spermatophyta</taxon>
        <taxon>Magnoliopsida</taxon>
        <taxon>eudicotyledons</taxon>
        <taxon>Gunneridae</taxon>
        <taxon>Pentapetalae</taxon>
        <taxon>rosids</taxon>
        <taxon>fabids</taxon>
        <taxon>Rosales</taxon>
        <taxon>Cannabaceae</taxon>
        <taxon>Parasponia</taxon>
    </lineage>
</organism>
<evidence type="ECO:0000313" key="3">
    <source>
        <dbReference type="Proteomes" id="UP000237105"/>
    </source>
</evidence>
<dbReference type="OrthoDB" id="10306748at2759"/>
<feature type="compositionally biased region" description="Polar residues" evidence="1">
    <location>
        <begin position="32"/>
        <end position="55"/>
    </location>
</feature>
<gene>
    <name evidence="2" type="ORF">PanWU01x14_271060</name>
</gene>
<dbReference type="AlphaFoldDB" id="A0A2P5B4T1"/>
<dbReference type="Proteomes" id="UP000237105">
    <property type="component" value="Unassembled WGS sequence"/>
</dbReference>
<proteinExistence type="predicted"/>
<comment type="caution">
    <text evidence="2">The sequence shown here is derived from an EMBL/GenBank/DDBJ whole genome shotgun (WGS) entry which is preliminary data.</text>
</comment>
<keyword evidence="3" id="KW-1185">Reference proteome</keyword>
<protein>
    <submittedName>
        <fullName evidence="2">Uncharacterized protein</fullName>
    </submittedName>
</protein>